<sequence>MSYLKEEIRAGIIVLTALTVISVMVIAIGGTQMFEKFNIYHVSLMDVAGLDVGSQVRLGGVRIGTIRDIIPPDKPNEPVRLVLAVNKNIVLYKGTKAVISQIGFVGDIYLGLSLENITKQPLPPDSIIDSEERIQLSDLLFRLGTVSNSIDALIKDVNRIFSEKNRNKIEEILLNTNTTITTVSSELVKLSSNLTDVTQRLQGVLTEMDTVLKDNKGDLNELLKTATQDLKEASAMIKSIEQTANSFTDTANALTTTANTFTKTSDSLNTVVNKQSTNLSSVFESLKSTMDDLQDVLHEIKNKPWTFIYKEDGENND</sequence>
<keyword evidence="4" id="KW-1185">Reference proteome</keyword>
<dbReference type="RefSeq" id="WP_218253448.1">
    <property type="nucleotide sequence ID" value="NZ_JABXWD010000355.1"/>
</dbReference>
<name>A0ABS6S2L8_9BACT</name>
<dbReference type="PANTHER" id="PTHR33371:SF4">
    <property type="entry name" value="INTERMEMBRANE PHOSPHOLIPID TRANSPORT SYSTEM BINDING PROTEIN MLAD"/>
    <property type="match status" value="1"/>
</dbReference>
<dbReference type="Proteomes" id="UP001196980">
    <property type="component" value="Unassembled WGS sequence"/>
</dbReference>
<gene>
    <name evidence="3" type="ORF">HWQ67_14710</name>
</gene>
<keyword evidence="1" id="KW-1133">Transmembrane helix</keyword>
<evidence type="ECO:0000259" key="2">
    <source>
        <dbReference type="Pfam" id="PF02470"/>
    </source>
</evidence>
<dbReference type="Pfam" id="PF02470">
    <property type="entry name" value="MlaD"/>
    <property type="match status" value="1"/>
</dbReference>
<keyword evidence="1" id="KW-0812">Transmembrane</keyword>
<keyword evidence="1" id="KW-0472">Membrane</keyword>
<dbReference type="InterPro" id="IPR003399">
    <property type="entry name" value="Mce/MlaD"/>
</dbReference>
<evidence type="ECO:0000313" key="4">
    <source>
        <dbReference type="Proteomes" id="UP001196980"/>
    </source>
</evidence>
<dbReference type="EMBL" id="JABXWD010000355">
    <property type="protein sequence ID" value="MBV6342835.1"/>
    <property type="molecule type" value="Genomic_DNA"/>
</dbReference>
<proteinExistence type="predicted"/>
<evidence type="ECO:0000313" key="3">
    <source>
        <dbReference type="EMBL" id="MBV6342835.1"/>
    </source>
</evidence>
<dbReference type="PANTHER" id="PTHR33371">
    <property type="entry name" value="INTERMEMBRANE PHOSPHOLIPID TRANSPORT SYSTEM BINDING PROTEIN MLAD-RELATED"/>
    <property type="match status" value="1"/>
</dbReference>
<feature type="transmembrane region" description="Helical" evidence="1">
    <location>
        <begin position="12"/>
        <end position="34"/>
    </location>
</feature>
<protein>
    <submittedName>
        <fullName evidence="3">MCE family protein</fullName>
    </submittedName>
</protein>
<feature type="domain" description="Mce/MlaD" evidence="2">
    <location>
        <begin position="40"/>
        <end position="112"/>
    </location>
</feature>
<organism evidence="3 4">
    <name type="scientific">Candidatus Magnetobacterium casense</name>
    <dbReference type="NCBI Taxonomy" id="1455061"/>
    <lineage>
        <taxon>Bacteria</taxon>
        <taxon>Pseudomonadati</taxon>
        <taxon>Nitrospirota</taxon>
        <taxon>Thermodesulfovibrionia</taxon>
        <taxon>Thermodesulfovibrionales</taxon>
        <taxon>Candidatus Magnetobacteriaceae</taxon>
        <taxon>Candidatus Magnetobacterium</taxon>
    </lineage>
</organism>
<reference evidence="3 4" key="1">
    <citation type="journal article" date="2020" name="J Geophys Res Biogeosci">
        <title>Magnetotaxis as an Adaptation to Enable Bacterial Shuttling of Microbial Sulfur and Sulfur Cycling Across Aquatic Oxic#Anoxic Interfaces.</title>
        <authorList>
            <person name="Li J."/>
            <person name="Liu P."/>
            <person name="Wang J."/>
            <person name="Roberts A.P."/>
            <person name="Pan Y."/>
        </authorList>
    </citation>
    <scope>NUCLEOTIDE SEQUENCE [LARGE SCALE GENOMIC DNA]</scope>
    <source>
        <strain evidence="3 4">MYR-1_YQ</strain>
    </source>
</reference>
<dbReference type="InterPro" id="IPR052336">
    <property type="entry name" value="MlaD_Phospholipid_Transporter"/>
</dbReference>
<evidence type="ECO:0000256" key="1">
    <source>
        <dbReference type="SAM" id="Phobius"/>
    </source>
</evidence>
<accession>A0ABS6S2L8</accession>
<comment type="caution">
    <text evidence="3">The sequence shown here is derived from an EMBL/GenBank/DDBJ whole genome shotgun (WGS) entry which is preliminary data.</text>
</comment>